<name>A0ABU8GC80_9ACTN</name>
<comment type="caution">
    <text evidence="1">The sequence shown here is derived from an EMBL/GenBank/DDBJ whole genome shotgun (WGS) entry which is preliminary data.</text>
</comment>
<proteinExistence type="predicted"/>
<dbReference type="EMBL" id="JBBAYM010000007">
    <property type="protein sequence ID" value="MEI5610001.1"/>
    <property type="molecule type" value="Genomic_DNA"/>
</dbReference>
<accession>A0ABU8GC80</accession>
<dbReference type="RefSeq" id="WP_336558300.1">
    <property type="nucleotide sequence ID" value="NZ_JBBAYL010000004.1"/>
</dbReference>
<organism evidence="1 2">
    <name type="scientific">Streptomyces brasiliscabiei</name>
    <dbReference type="NCBI Taxonomy" id="2736302"/>
    <lineage>
        <taxon>Bacteria</taxon>
        <taxon>Bacillati</taxon>
        <taxon>Actinomycetota</taxon>
        <taxon>Actinomycetes</taxon>
        <taxon>Kitasatosporales</taxon>
        <taxon>Streptomycetaceae</taxon>
        <taxon>Streptomyces</taxon>
    </lineage>
</organism>
<dbReference type="Proteomes" id="UP001365781">
    <property type="component" value="Unassembled WGS sequence"/>
</dbReference>
<evidence type="ECO:0008006" key="3">
    <source>
        <dbReference type="Google" id="ProtNLM"/>
    </source>
</evidence>
<sequence length="88" mass="9871">MTGQLRLPIFVDCPYGGCEDGYCACLEQDLDDLDPEDCDDLHDDSDPDELDEETRRQLDELDAGRAVIYRGCFRPITTIHLPDPAQGP</sequence>
<evidence type="ECO:0000313" key="2">
    <source>
        <dbReference type="Proteomes" id="UP001365781"/>
    </source>
</evidence>
<reference evidence="1 2" key="1">
    <citation type="submission" date="2024-03" db="EMBL/GenBank/DDBJ databases">
        <title>First Report of Pectobacterium brasiliscabiei causing potato scab in china.</title>
        <authorList>
            <person name="Handique U."/>
        </authorList>
    </citation>
    <scope>NUCLEOTIDE SEQUENCE [LARGE SCALE GENOMIC DNA]</scope>
    <source>
        <strain evidence="1 2">ZRIMU1503</strain>
    </source>
</reference>
<keyword evidence="2" id="KW-1185">Reference proteome</keyword>
<evidence type="ECO:0000313" key="1">
    <source>
        <dbReference type="EMBL" id="MEI5610001.1"/>
    </source>
</evidence>
<protein>
    <recommendedName>
        <fullName evidence="3">Cysteine-rich CPCC domain-containing protein</fullName>
    </recommendedName>
</protein>
<gene>
    <name evidence="1" type="ORF">WB403_12560</name>
</gene>